<feature type="compositionally biased region" description="Polar residues" evidence="1">
    <location>
        <begin position="15"/>
        <end position="28"/>
    </location>
</feature>
<sequence length="81" mass="8945">MSKPPRQFLKAPAPNDQQATAGAADSGQTGMSVMETAQYISEFAAELSFLAREARLDLLTYLLDMVRLEAIRTLQVAEKDR</sequence>
<reference evidence="2 3" key="1">
    <citation type="journal article" date="2019" name="Syst. Appl. Microbiol.">
        <title>Microvirga tunisiensis sp. nov., a root nodule symbiotic bacterium isolated from Lupinus micranthus and L. luteus grown in Northern Tunisia.</title>
        <authorList>
            <person name="Msaddak A."/>
            <person name="Rejili M."/>
            <person name="Duran D."/>
            <person name="Mars M."/>
            <person name="Palacios J.M."/>
            <person name="Ruiz-Argueso T."/>
            <person name="Rey L."/>
            <person name="Imperial J."/>
        </authorList>
    </citation>
    <scope>NUCLEOTIDE SEQUENCE [LARGE SCALE GENOMIC DNA]</scope>
    <source>
        <strain evidence="2 3">Lmie10</strain>
    </source>
</reference>
<keyword evidence="3" id="KW-1185">Reference proteome</keyword>
<dbReference type="OrthoDB" id="8456023at2"/>
<feature type="region of interest" description="Disordered" evidence="1">
    <location>
        <begin position="1"/>
        <end position="28"/>
    </location>
</feature>
<accession>A0A5N7MJ37</accession>
<dbReference type="AlphaFoldDB" id="A0A5N7MJ37"/>
<organism evidence="2 3">
    <name type="scientific">Microvirga tunisiensis</name>
    <dbReference type="NCBI Taxonomy" id="2108360"/>
    <lineage>
        <taxon>Bacteria</taxon>
        <taxon>Pseudomonadati</taxon>
        <taxon>Pseudomonadota</taxon>
        <taxon>Alphaproteobacteria</taxon>
        <taxon>Hyphomicrobiales</taxon>
        <taxon>Methylobacteriaceae</taxon>
        <taxon>Microvirga</taxon>
    </lineage>
</organism>
<dbReference type="EMBL" id="VOSK01000071">
    <property type="protein sequence ID" value="MPR27071.1"/>
    <property type="molecule type" value="Genomic_DNA"/>
</dbReference>
<evidence type="ECO:0000256" key="1">
    <source>
        <dbReference type="SAM" id="MobiDB-lite"/>
    </source>
</evidence>
<evidence type="ECO:0000313" key="2">
    <source>
        <dbReference type="EMBL" id="MPR27071.1"/>
    </source>
</evidence>
<gene>
    <name evidence="2" type="ORF">FS320_18070</name>
</gene>
<dbReference type="Proteomes" id="UP000403266">
    <property type="component" value="Unassembled WGS sequence"/>
</dbReference>
<dbReference type="RefSeq" id="WP_152713216.1">
    <property type="nucleotide sequence ID" value="NZ_VOSJ01000073.1"/>
</dbReference>
<proteinExistence type="predicted"/>
<comment type="caution">
    <text evidence="2">The sequence shown here is derived from an EMBL/GenBank/DDBJ whole genome shotgun (WGS) entry which is preliminary data.</text>
</comment>
<evidence type="ECO:0000313" key="3">
    <source>
        <dbReference type="Proteomes" id="UP000403266"/>
    </source>
</evidence>
<protein>
    <submittedName>
        <fullName evidence="2">Uncharacterized protein</fullName>
    </submittedName>
</protein>
<name>A0A5N7MJ37_9HYPH</name>